<evidence type="ECO:0000259" key="6">
    <source>
        <dbReference type="Pfam" id="PF04138"/>
    </source>
</evidence>
<comment type="subcellular location">
    <subcellularLocation>
        <location evidence="1">Membrane</location>
        <topology evidence="1">Multi-pass membrane protein</topology>
    </subcellularLocation>
</comment>
<dbReference type="GO" id="GO:0016020">
    <property type="term" value="C:membrane"/>
    <property type="evidence" value="ECO:0007669"/>
    <property type="project" value="UniProtKB-SubCell"/>
</dbReference>
<dbReference type="Proteomes" id="UP000054691">
    <property type="component" value="Unassembled WGS sequence"/>
</dbReference>
<protein>
    <submittedName>
        <fullName evidence="8">GtrA-like protein</fullName>
    </submittedName>
</protein>
<gene>
    <name evidence="7" type="ORF">Lgra_0755</name>
    <name evidence="8" type="ORF">NCTC12388_03036</name>
</gene>
<dbReference type="GO" id="GO:0000271">
    <property type="term" value="P:polysaccharide biosynthetic process"/>
    <property type="evidence" value="ECO:0007669"/>
    <property type="project" value="InterPro"/>
</dbReference>
<dbReference type="STRING" id="45066.Lgra_0755"/>
<organism evidence="8 10">
    <name type="scientific">Legionella gratiana</name>
    <dbReference type="NCBI Taxonomy" id="45066"/>
    <lineage>
        <taxon>Bacteria</taxon>
        <taxon>Pseudomonadati</taxon>
        <taxon>Pseudomonadota</taxon>
        <taxon>Gammaproteobacteria</taxon>
        <taxon>Legionellales</taxon>
        <taxon>Legionellaceae</taxon>
        <taxon>Legionella</taxon>
    </lineage>
</organism>
<evidence type="ECO:0000313" key="7">
    <source>
        <dbReference type="EMBL" id="KTD14145.1"/>
    </source>
</evidence>
<evidence type="ECO:0000313" key="9">
    <source>
        <dbReference type="Proteomes" id="UP000054691"/>
    </source>
</evidence>
<evidence type="ECO:0000313" key="8">
    <source>
        <dbReference type="EMBL" id="STX46276.1"/>
    </source>
</evidence>
<evidence type="ECO:0000256" key="4">
    <source>
        <dbReference type="ARBA" id="ARBA00023136"/>
    </source>
</evidence>
<evidence type="ECO:0000256" key="3">
    <source>
        <dbReference type="ARBA" id="ARBA00022989"/>
    </source>
</evidence>
<feature type="transmembrane region" description="Helical" evidence="5">
    <location>
        <begin position="12"/>
        <end position="31"/>
    </location>
</feature>
<dbReference type="Proteomes" id="UP000254476">
    <property type="component" value="Unassembled WGS sequence"/>
</dbReference>
<dbReference type="OrthoDB" id="7060875at2"/>
<evidence type="ECO:0000313" key="10">
    <source>
        <dbReference type="Proteomes" id="UP000254476"/>
    </source>
</evidence>
<feature type="domain" description="GtrA/DPMS transmembrane" evidence="6">
    <location>
        <begin position="13"/>
        <end position="132"/>
    </location>
</feature>
<feature type="transmembrane region" description="Helical" evidence="5">
    <location>
        <begin position="72"/>
        <end position="98"/>
    </location>
</feature>
<dbReference type="RefSeq" id="WP_058497960.1">
    <property type="nucleotide sequence ID" value="NZ_CAAAHW010000019.1"/>
</dbReference>
<keyword evidence="9" id="KW-1185">Reference proteome</keyword>
<keyword evidence="4 5" id="KW-0472">Membrane</keyword>
<sequence>MKKQFFSRQFILFLFTGGIAAAINFSSRIVYSFWFNFSLSIFLAYITGMISAFILAKIIVFRRGTQSTHRSVMWFTLVNFIGIVQTWIISLGLVHYLLPLFGIERFIQEIAHAIGLVVPVFTSYIGHKRLSFREAY</sequence>
<evidence type="ECO:0000256" key="1">
    <source>
        <dbReference type="ARBA" id="ARBA00004141"/>
    </source>
</evidence>
<keyword evidence="2 5" id="KW-0812">Transmembrane</keyword>
<reference evidence="7 9" key="1">
    <citation type="submission" date="2015-11" db="EMBL/GenBank/DDBJ databases">
        <title>Genomic analysis of 38 Legionella species identifies large and diverse effector repertoires.</title>
        <authorList>
            <person name="Burstein D."/>
            <person name="Amaro F."/>
            <person name="Zusman T."/>
            <person name="Lifshitz Z."/>
            <person name="Cohen O."/>
            <person name="Gilbert J.A."/>
            <person name="Pupko T."/>
            <person name="Shuman H.A."/>
            <person name="Segal G."/>
        </authorList>
    </citation>
    <scope>NUCLEOTIDE SEQUENCE [LARGE SCALE GENOMIC DNA]</scope>
    <source>
        <strain evidence="7 9">Lyon 8420412</strain>
    </source>
</reference>
<evidence type="ECO:0000256" key="2">
    <source>
        <dbReference type="ARBA" id="ARBA00022692"/>
    </source>
</evidence>
<name>A0A378JG05_9GAMM</name>
<dbReference type="Pfam" id="PF04138">
    <property type="entry name" value="GtrA_DPMS_TM"/>
    <property type="match status" value="1"/>
</dbReference>
<accession>A0A378JG05</accession>
<reference evidence="8 10" key="2">
    <citation type="submission" date="2018-06" db="EMBL/GenBank/DDBJ databases">
        <authorList>
            <consortium name="Pathogen Informatics"/>
            <person name="Doyle S."/>
        </authorList>
    </citation>
    <scope>NUCLEOTIDE SEQUENCE [LARGE SCALE GENOMIC DNA]</scope>
    <source>
        <strain evidence="8 10">NCTC12388</strain>
    </source>
</reference>
<keyword evidence="3 5" id="KW-1133">Transmembrane helix</keyword>
<dbReference type="AlphaFoldDB" id="A0A378JG05"/>
<dbReference type="EMBL" id="UGOB01000001">
    <property type="protein sequence ID" value="STX46276.1"/>
    <property type="molecule type" value="Genomic_DNA"/>
</dbReference>
<evidence type="ECO:0000256" key="5">
    <source>
        <dbReference type="SAM" id="Phobius"/>
    </source>
</evidence>
<feature type="transmembrane region" description="Helical" evidence="5">
    <location>
        <begin position="110"/>
        <end position="127"/>
    </location>
</feature>
<proteinExistence type="predicted"/>
<dbReference type="EMBL" id="LNYE01000007">
    <property type="protein sequence ID" value="KTD14145.1"/>
    <property type="molecule type" value="Genomic_DNA"/>
</dbReference>
<feature type="transmembrane region" description="Helical" evidence="5">
    <location>
        <begin position="37"/>
        <end position="60"/>
    </location>
</feature>
<dbReference type="InterPro" id="IPR007267">
    <property type="entry name" value="GtrA_DPMS_TM"/>
</dbReference>